<feature type="compositionally biased region" description="Low complexity" evidence="1">
    <location>
        <begin position="30"/>
        <end position="46"/>
    </location>
</feature>
<feature type="region of interest" description="Disordered" evidence="1">
    <location>
        <begin position="74"/>
        <end position="122"/>
    </location>
</feature>
<name>A0A7S3RGB3_EMIHU</name>
<feature type="region of interest" description="Disordered" evidence="1">
    <location>
        <begin position="141"/>
        <end position="174"/>
    </location>
</feature>
<evidence type="ECO:0008006" key="3">
    <source>
        <dbReference type="Google" id="ProtNLM"/>
    </source>
</evidence>
<dbReference type="SUPFAM" id="SSF55961">
    <property type="entry name" value="Bet v1-like"/>
    <property type="match status" value="1"/>
</dbReference>
<feature type="region of interest" description="Disordered" evidence="1">
    <location>
        <begin position="296"/>
        <end position="332"/>
    </location>
</feature>
<proteinExistence type="predicted"/>
<evidence type="ECO:0000256" key="1">
    <source>
        <dbReference type="SAM" id="MobiDB-lite"/>
    </source>
</evidence>
<accession>A0A7S3RGB3</accession>
<feature type="compositionally biased region" description="Basic residues" evidence="1">
    <location>
        <begin position="151"/>
        <end position="167"/>
    </location>
</feature>
<sequence length="420" mass="45231">MPPACHRACDRSSITVSRRKPAAGSRALWRPQRSPVAPSAAARAQVGDVGEKHTSLREPNTRYCVARAAPTVSGGATAAPECRGGAEACQGRDSAQVDWPGRRREGGSRGRDDRGSGGAGVGDAARLRLLAVHGGQRHCRRRVRECSRPPHGLRTHTRSPLHAHARPRPPTAVDSGADIKVRVVIGVGLLKITSHVHHVLDRLHNQLTWTLDPSKPSDLVQNTGHWLLREEPARPNSTAVYYSARVSLSAWAPAWLGRFIAAQGLPRATAWLKRESERRFAAGGAWRGSLRRRVQSSPNLERMGRPAGQWAGDRAADGWSTGQRGGGAVSPPPKLVALEELAAESQQAPEADGVAQAIDFGGGGSAGQQADGQLAPQHGLRPRRLPRVASDADLLASASSRSRLMYRHKASAFRHRMRHF</sequence>
<protein>
    <recommendedName>
        <fullName evidence="3">Coenzyme Q-binding protein COQ10 START domain-containing protein</fullName>
    </recommendedName>
</protein>
<reference evidence="2" key="1">
    <citation type="submission" date="2021-01" db="EMBL/GenBank/DDBJ databases">
        <authorList>
            <person name="Corre E."/>
            <person name="Pelletier E."/>
            <person name="Niang G."/>
            <person name="Scheremetjew M."/>
            <person name="Finn R."/>
            <person name="Kale V."/>
            <person name="Holt S."/>
            <person name="Cochrane G."/>
            <person name="Meng A."/>
            <person name="Brown T."/>
            <person name="Cohen L."/>
        </authorList>
    </citation>
    <scope>NUCLEOTIDE SEQUENCE</scope>
    <source>
        <strain evidence="2">379</strain>
    </source>
</reference>
<evidence type="ECO:0000313" key="2">
    <source>
        <dbReference type="EMBL" id="CAE0523437.1"/>
    </source>
</evidence>
<organism evidence="2">
    <name type="scientific">Emiliania huxleyi</name>
    <name type="common">Coccolithophore</name>
    <name type="synonym">Pontosphaera huxleyi</name>
    <dbReference type="NCBI Taxonomy" id="2903"/>
    <lineage>
        <taxon>Eukaryota</taxon>
        <taxon>Haptista</taxon>
        <taxon>Haptophyta</taxon>
        <taxon>Prymnesiophyceae</taxon>
        <taxon>Isochrysidales</taxon>
        <taxon>Noelaerhabdaceae</taxon>
        <taxon>Emiliania</taxon>
    </lineage>
</organism>
<dbReference type="EMBL" id="HBIR01002536">
    <property type="protein sequence ID" value="CAE0523437.1"/>
    <property type="molecule type" value="Transcribed_RNA"/>
</dbReference>
<feature type="region of interest" description="Disordered" evidence="1">
    <location>
        <begin position="1"/>
        <end position="56"/>
    </location>
</feature>
<dbReference type="AlphaFoldDB" id="A0A7S3RGB3"/>
<feature type="region of interest" description="Disordered" evidence="1">
    <location>
        <begin position="356"/>
        <end position="378"/>
    </location>
</feature>
<feature type="compositionally biased region" description="Basic and acidic residues" evidence="1">
    <location>
        <begin position="100"/>
        <end position="115"/>
    </location>
</feature>
<gene>
    <name evidence="2" type="ORF">EHUX00137_LOCUS1776</name>
</gene>